<dbReference type="RefSeq" id="WP_053171847.1">
    <property type="nucleotide sequence ID" value="NZ_LGUV01000199.1"/>
</dbReference>
<dbReference type="AlphaFoldDB" id="A0A0L8MMI2"/>
<reference evidence="2" key="1">
    <citation type="submission" date="2015-07" db="EMBL/GenBank/DDBJ databases">
        <authorList>
            <consortium name="Consortium for Microbial Forensics and Genomics (microFORGE)"/>
            <person name="Knight B.M."/>
            <person name="Roberts D.P."/>
            <person name="Lin D."/>
            <person name="Hari K."/>
            <person name="Fletcher J."/>
            <person name="Melcher U."/>
            <person name="Blagden T."/>
            <person name="Winegar R.A."/>
        </authorList>
    </citation>
    <scope>NUCLEOTIDE SEQUENCE [LARGE SCALE GENOMIC DNA]</scope>
    <source>
        <strain evidence="2">NRRL B-1447</strain>
    </source>
</reference>
<accession>A0A0L8MMI2</accession>
<dbReference type="EMBL" id="LGUV01000199">
    <property type="protein sequence ID" value="KOG51622.1"/>
    <property type="molecule type" value="Genomic_DNA"/>
</dbReference>
<name>A0A0L8MMI2_STRVG</name>
<evidence type="ECO:0000313" key="2">
    <source>
        <dbReference type="Proteomes" id="UP000037084"/>
    </source>
</evidence>
<protein>
    <submittedName>
        <fullName evidence="1">Uncharacterized protein</fullName>
    </submittedName>
</protein>
<evidence type="ECO:0000313" key="1">
    <source>
        <dbReference type="EMBL" id="KOG51622.1"/>
    </source>
</evidence>
<proteinExistence type="predicted"/>
<dbReference type="Proteomes" id="UP000037084">
    <property type="component" value="Unassembled WGS sequence"/>
</dbReference>
<comment type="caution">
    <text evidence="1">The sequence shown here is derived from an EMBL/GenBank/DDBJ whole genome shotgun (WGS) entry which is preliminary data.</text>
</comment>
<sequence>METSTSGERIPAEAVRLLEALLNSDEPVHRALLGQIPFLHVTGRCGCSCASLDFGLDRSLVPAAPVIGNPVADATVVDVEGEPVGGALVFARDGYLSNLELYTWGDDRITRLPTPDRLC</sequence>
<dbReference type="OrthoDB" id="4280462at2"/>
<dbReference type="PATRIC" id="fig|1961.12.peg.3806"/>
<gene>
    <name evidence="1" type="ORF">ADK75_16670</name>
</gene>
<organism evidence="1 2">
    <name type="scientific">Streptomyces virginiae</name>
    <name type="common">Streptomyces cinnamonensis</name>
    <dbReference type="NCBI Taxonomy" id="1961"/>
    <lineage>
        <taxon>Bacteria</taxon>
        <taxon>Bacillati</taxon>
        <taxon>Actinomycetota</taxon>
        <taxon>Actinomycetes</taxon>
        <taxon>Kitasatosporales</taxon>
        <taxon>Streptomycetaceae</taxon>
        <taxon>Streptomyces</taxon>
    </lineage>
</organism>